<protein>
    <submittedName>
        <fullName evidence="2">Uncharacterized protein</fullName>
    </submittedName>
</protein>
<keyword evidence="3" id="KW-1185">Reference proteome</keyword>
<sequence length="62" mass="6940">MRKLNDREVNRVRSGNLVYRTVVSWFTGSLAWEALSGGFGAITPRSSTGGQMNQARRSSMYK</sequence>
<dbReference type="RefSeq" id="WP_189405284.1">
    <property type="nucleotide sequence ID" value="NZ_BMXP01000003.1"/>
</dbReference>
<accession>A0A918JJM7</accession>
<feature type="compositionally biased region" description="Polar residues" evidence="1">
    <location>
        <begin position="44"/>
        <end position="62"/>
    </location>
</feature>
<name>A0A918JJM7_9ALTE</name>
<evidence type="ECO:0000313" key="2">
    <source>
        <dbReference type="EMBL" id="GGW83695.1"/>
    </source>
</evidence>
<reference evidence="2" key="1">
    <citation type="journal article" date="2014" name="Int. J. Syst. Evol. Microbiol.">
        <title>Complete genome sequence of Corynebacterium casei LMG S-19264T (=DSM 44701T), isolated from a smear-ripened cheese.</title>
        <authorList>
            <consortium name="US DOE Joint Genome Institute (JGI-PGF)"/>
            <person name="Walter F."/>
            <person name="Albersmeier A."/>
            <person name="Kalinowski J."/>
            <person name="Ruckert C."/>
        </authorList>
    </citation>
    <scope>NUCLEOTIDE SEQUENCE</scope>
    <source>
        <strain evidence="2">KCTC 22164</strain>
    </source>
</reference>
<feature type="region of interest" description="Disordered" evidence="1">
    <location>
        <begin position="43"/>
        <end position="62"/>
    </location>
</feature>
<evidence type="ECO:0000313" key="3">
    <source>
        <dbReference type="Proteomes" id="UP000631300"/>
    </source>
</evidence>
<dbReference type="Proteomes" id="UP000631300">
    <property type="component" value="Unassembled WGS sequence"/>
</dbReference>
<comment type="caution">
    <text evidence="2">The sequence shown here is derived from an EMBL/GenBank/DDBJ whole genome shotgun (WGS) entry which is preliminary data.</text>
</comment>
<proteinExistence type="predicted"/>
<gene>
    <name evidence="2" type="ORF">GCM10007391_16600</name>
</gene>
<reference evidence="2" key="2">
    <citation type="submission" date="2020-09" db="EMBL/GenBank/DDBJ databases">
        <authorList>
            <person name="Sun Q."/>
            <person name="Kim S."/>
        </authorList>
    </citation>
    <scope>NUCLEOTIDE SEQUENCE</scope>
    <source>
        <strain evidence="2">KCTC 22164</strain>
    </source>
</reference>
<dbReference type="EMBL" id="BMXP01000003">
    <property type="protein sequence ID" value="GGW83695.1"/>
    <property type="molecule type" value="Genomic_DNA"/>
</dbReference>
<evidence type="ECO:0000256" key="1">
    <source>
        <dbReference type="SAM" id="MobiDB-lite"/>
    </source>
</evidence>
<dbReference type="AlphaFoldDB" id="A0A918JJM7"/>
<organism evidence="2 3">
    <name type="scientific">Alteromonas halophila</name>
    <dbReference type="NCBI Taxonomy" id="516698"/>
    <lineage>
        <taxon>Bacteria</taxon>
        <taxon>Pseudomonadati</taxon>
        <taxon>Pseudomonadota</taxon>
        <taxon>Gammaproteobacteria</taxon>
        <taxon>Alteromonadales</taxon>
        <taxon>Alteromonadaceae</taxon>
        <taxon>Alteromonas/Salinimonas group</taxon>
        <taxon>Alteromonas</taxon>
    </lineage>
</organism>